<dbReference type="Proteomes" id="UP000008141">
    <property type="component" value="Unassembled WGS sequence"/>
</dbReference>
<dbReference type="InterPro" id="IPR000612">
    <property type="entry name" value="PMP3"/>
</dbReference>
<evidence type="ECO:0000256" key="1">
    <source>
        <dbReference type="ARBA" id="ARBA00004370"/>
    </source>
</evidence>
<protein>
    <submittedName>
        <fullName evidence="7">Uncharacterized protein</fullName>
    </submittedName>
</protein>
<evidence type="ECO:0000256" key="6">
    <source>
        <dbReference type="SAM" id="Phobius"/>
    </source>
</evidence>
<evidence type="ECO:0000256" key="5">
    <source>
        <dbReference type="ARBA" id="ARBA00023136"/>
    </source>
</evidence>
<dbReference type="GeneID" id="17355784"/>
<dbReference type="InParanoid" id="E1ZCU8"/>
<name>E1ZCU8_CHLVA</name>
<sequence length="169" mass="18992">MLRWRRFGPEEAEAQGDAAQAHYKGMQECSPAAVLLLDEKGRFLQHLLMAGLLEACEAITAQQQLERRHKWLQIKHKLPASPRKVSAMSEGPSVRTFALFVVSFFCPPMAVLISRGEIDSYFWVNLLLTLVGWLPGVAHAVWVLCSRNPLAQEEMWAGYAALTRPNGYV</sequence>
<keyword evidence="8" id="KW-1185">Reference proteome</keyword>
<gene>
    <name evidence="7" type="ORF">CHLNCDRAFT_144706</name>
</gene>
<organism evidence="8">
    <name type="scientific">Chlorella variabilis</name>
    <name type="common">Green alga</name>
    <dbReference type="NCBI Taxonomy" id="554065"/>
    <lineage>
        <taxon>Eukaryota</taxon>
        <taxon>Viridiplantae</taxon>
        <taxon>Chlorophyta</taxon>
        <taxon>core chlorophytes</taxon>
        <taxon>Trebouxiophyceae</taxon>
        <taxon>Chlorellales</taxon>
        <taxon>Chlorellaceae</taxon>
        <taxon>Chlorella clade</taxon>
        <taxon>Chlorella</taxon>
    </lineage>
</organism>
<dbReference type="GO" id="GO:0016020">
    <property type="term" value="C:membrane"/>
    <property type="evidence" value="ECO:0007669"/>
    <property type="project" value="UniProtKB-SubCell"/>
</dbReference>
<reference evidence="7 8" key="1">
    <citation type="journal article" date="2010" name="Plant Cell">
        <title>The Chlorella variabilis NC64A genome reveals adaptation to photosymbiosis, coevolution with viruses, and cryptic sex.</title>
        <authorList>
            <person name="Blanc G."/>
            <person name="Duncan G."/>
            <person name="Agarkova I."/>
            <person name="Borodovsky M."/>
            <person name="Gurnon J."/>
            <person name="Kuo A."/>
            <person name="Lindquist E."/>
            <person name="Lucas S."/>
            <person name="Pangilinan J."/>
            <person name="Polle J."/>
            <person name="Salamov A."/>
            <person name="Terry A."/>
            <person name="Yamada T."/>
            <person name="Dunigan D.D."/>
            <person name="Grigoriev I.V."/>
            <person name="Claverie J.M."/>
            <person name="Van Etten J.L."/>
        </authorList>
    </citation>
    <scope>NUCLEOTIDE SEQUENCE [LARGE SCALE GENOMIC DNA]</scope>
    <source>
        <strain evidence="7 8">NC64A</strain>
    </source>
</reference>
<dbReference type="PANTHER" id="PTHR21659">
    <property type="entry name" value="HYDROPHOBIC PROTEIN RCI2 LOW TEMPERATURE AND SALT RESPONSIVE PROTEIN LTI6 -RELATED"/>
    <property type="match status" value="1"/>
</dbReference>
<keyword evidence="5 6" id="KW-0472">Membrane</keyword>
<dbReference type="RefSeq" id="XP_005848210.1">
    <property type="nucleotide sequence ID" value="XM_005848148.1"/>
</dbReference>
<keyword evidence="4 6" id="KW-1133">Transmembrane helix</keyword>
<dbReference type="EMBL" id="GL433842">
    <property type="protein sequence ID" value="EFN56108.1"/>
    <property type="molecule type" value="Genomic_DNA"/>
</dbReference>
<keyword evidence="3 6" id="KW-0812">Transmembrane</keyword>
<evidence type="ECO:0000256" key="4">
    <source>
        <dbReference type="ARBA" id="ARBA00022989"/>
    </source>
</evidence>
<evidence type="ECO:0000313" key="7">
    <source>
        <dbReference type="EMBL" id="EFN56108.1"/>
    </source>
</evidence>
<comment type="similarity">
    <text evidence="2">Belongs to the UPF0057 (PMP3) family.</text>
</comment>
<proteinExistence type="inferred from homology"/>
<evidence type="ECO:0000256" key="2">
    <source>
        <dbReference type="ARBA" id="ARBA00009530"/>
    </source>
</evidence>
<dbReference type="Pfam" id="PF01679">
    <property type="entry name" value="Pmp3"/>
    <property type="match status" value="1"/>
</dbReference>
<feature type="transmembrane region" description="Helical" evidence="6">
    <location>
        <begin position="120"/>
        <end position="145"/>
    </location>
</feature>
<comment type="subcellular location">
    <subcellularLocation>
        <location evidence="1">Membrane</location>
    </subcellularLocation>
</comment>
<dbReference type="PANTHER" id="PTHR21659:SF42">
    <property type="entry name" value="UPF0057 MEMBRANE PROTEIN ZK632.10-RELATED"/>
    <property type="match status" value="1"/>
</dbReference>
<dbReference type="OrthoDB" id="2802411at2759"/>
<evidence type="ECO:0000256" key="3">
    <source>
        <dbReference type="ARBA" id="ARBA00022692"/>
    </source>
</evidence>
<feature type="transmembrane region" description="Helical" evidence="6">
    <location>
        <begin position="93"/>
        <end position="114"/>
    </location>
</feature>
<accession>E1ZCU8</accession>
<evidence type="ECO:0000313" key="8">
    <source>
        <dbReference type="Proteomes" id="UP000008141"/>
    </source>
</evidence>
<dbReference type="KEGG" id="cvr:CHLNCDRAFT_144706"/>
<dbReference type="AlphaFoldDB" id="E1ZCU8"/>